<dbReference type="Pfam" id="PF00621">
    <property type="entry name" value="RhoGEF"/>
    <property type="match status" value="1"/>
</dbReference>
<dbReference type="CDD" id="cd00160">
    <property type="entry name" value="RhoGEF"/>
    <property type="match status" value="1"/>
</dbReference>
<reference evidence="3" key="1">
    <citation type="submission" date="2021-06" db="EMBL/GenBank/DDBJ databases">
        <authorList>
            <person name="Kallberg Y."/>
            <person name="Tangrot J."/>
            <person name="Rosling A."/>
        </authorList>
    </citation>
    <scope>NUCLEOTIDE SEQUENCE</scope>
    <source>
        <strain evidence="3">BR232B</strain>
    </source>
</reference>
<dbReference type="GO" id="GO:0005085">
    <property type="term" value="F:guanyl-nucleotide exchange factor activity"/>
    <property type="evidence" value="ECO:0007669"/>
    <property type="project" value="InterPro"/>
</dbReference>
<dbReference type="EMBL" id="CAJVPI010000824">
    <property type="protein sequence ID" value="CAG8575008.1"/>
    <property type="molecule type" value="Genomic_DNA"/>
</dbReference>
<organism evidence="3 4">
    <name type="scientific">Paraglomus brasilianum</name>
    <dbReference type="NCBI Taxonomy" id="144538"/>
    <lineage>
        <taxon>Eukaryota</taxon>
        <taxon>Fungi</taxon>
        <taxon>Fungi incertae sedis</taxon>
        <taxon>Mucoromycota</taxon>
        <taxon>Glomeromycotina</taxon>
        <taxon>Glomeromycetes</taxon>
        <taxon>Paraglomerales</taxon>
        <taxon>Paraglomeraceae</taxon>
        <taxon>Paraglomus</taxon>
    </lineage>
</organism>
<dbReference type="PANTHER" id="PTHR12673">
    <property type="entry name" value="FACIOGENITAL DYSPLASIA PROTEIN"/>
    <property type="match status" value="1"/>
</dbReference>
<comment type="caution">
    <text evidence="3">The sequence shown here is derived from an EMBL/GenBank/DDBJ whole genome shotgun (WGS) entry which is preliminary data.</text>
</comment>
<dbReference type="SUPFAM" id="SSF48065">
    <property type="entry name" value="DBL homology domain (DH-domain)"/>
    <property type="match status" value="1"/>
</dbReference>
<accession>A0A9N9BPB9</accession>
<dbReference type="Gene3D" id="1.20.900.10">
    <property type="entry name" value="Dbl homology (DH) domain"/>
    <property type="match status" value="1"/>
</dbReference>
<dbReference type="Proteomes" id="UP000789739">
    <property type="component" value="Unassembled WGS sequence"/>
</dbReference>
<dbReference type="InterPro" id="IPR000219">
    <property type="entry name" value="DH_dom"/>
</dbReference>
<dbReference type="PROSITE" id="PS50010">
    <property type="entry name" value="DH_2"/>
    <property type="match status" value="1"/>
</dbReference>
<proteinExistence type="predicted"/>
<dbReference type="InterPro" id="IPR011993">
    <property type="entry name" value="PH-like_dom_sf"/>
</dbReference>
<evidence type="ECO:0000313" key="4">
    <source>
        <dbReference type="Proteomes" id="UP000789739"/>
    </source>
</evidence>
<dbReference type="InterPro" id="IPR051092">
    <property type="entry name" value="FYVE_RhoGEF_PH"/>
</dbReference>
<dbReference type="GO" id="GO:0005737">
    <property type="term" value="C:cytoplasm"/>
    <property type="evidence" value="ECO:0007669"/>
    <property type="project" value="TreeGrafter"/>
</dbReference>
<evidence type="ECO:0000259" key="1">
    <source>
        <dbReference type="PROSITE" id="PS50003"/>
    </source>
</evidence>
<dbReference type="InterPro" id="IPR001849">
    <property type="entry name" value="PH_domain"/>
</dbReference>
<gene>
    <name evidence="3" type="ORF">PBRASI_LOCUS6309</name>
</gene>
<feature type="domain" description="DH" evidence="2">
    <location>
        <begin position="45"/>
        <end position="229"/>
    </location>
</feature>
<dbReference type="SUPFAM" id="SSF50729">
    <property type="entry name" value="PH domain-like"/>
    <property type="match status" value="1"/>
</dbReference>
<dbReference type="PANTHER" id="PTHR12673:SF159">
    <property type="entry name" value="LD03170P"/>
    <property type="match status" value="1"/>
</dbReference>
<dbReference type="PROSITE" id="PS50003">
    <property type="entry name" value="PH_DOMAIN"/>
    <property type="match status" value="1"/>
</dbReference>
<dbReference type="Gene3D" id="2.30.29.30">
    <property type="entry name" value="Pleckstrin-homology domain (PH domain)/Phosphotyrosine-binding domain (PTB)"/>
    <property type="match status" value="1"/>
</dbReference>
<protein>
    <submittedName>
        <fullName evidence="3">5192_t:CDS:1</fullName>
    </submittedName>
</protein>
<evidence type="ECO:0000313" key="3">
    <source>
        <dbReference type="EMBL" id="CAG8575008.1"/>
    </source>
</evidence>
<dbReference type="InterPro" id="IPR035899">
    <property type="entry name" value="DBL_dom_sf"/>
</dbReference>
<dbReference type="OrthoDB" id="1716625at2759"/>
<dbReference type="SMART" id="SM00233">
    <property type="entry name" value="PH"/>
    <property type="match status" value="1"/>
</dbReference>
<feature type="domain" description="PH" evidence="1">
    <location>
        <begin position="260"/>
        <end position="365"/>
    </location>
</feature>
<evidence type="ECO:0000259" key="2">
    <source>
        <dbReference type="PROSITE" id="PS50010"/>
    </source>
</evidence>
<keyword evidence="4" id="KW-1185">Reference proteome</keyword>
<dbReference type="AlphaFoldDB" id="A0A9N9BPB9"/>
<dbReference type="SMART" id="SM00325">
    <property type="entry name" value="RhoGEF"/>
    <property type="match status" value="1"/>
</dbReference>
<sequence length="402" mass="46677">MPDQIILSTLRFHHTFPSPALKSKWRDRITPTELISLNLTPKEITRQELINELIITEADYLADLKFVHRSFCKQALQKGIRPCEQLVRLFSNIEDMIRLHDNILMCLQSRQMKQQPCVTAVSDVLLPFVDRFDIYESYLVNYTAATQQLEKAVNEENDYGHFVKQQEQLPTCRKLPLQAFLIAPVQRLAKYPLLFKSLLDATPQLHSDFCPTHKLYKSMDAFIRKIEDAKRKEESHGRVIELQSLIKIPLSFNLLKPGRELIHEGYLCGVIIPESPGVYNPEQNAEPQKIRLYVFLFSDIVLWTREKNGQYKLIIPPARITNISENSDGMFEVTSVHTGKTTFLLSASNGKDKIVWIKSLRSVLRRHTNRGNDERLDEWWFYCGVREAKRRMGEVHVEKAGE</sequence>
<name>A0A9N9BPB9_9GLOM</name>